<accession>A0AAC9N754</accession>
<name>A0AAC9N754_9FLAO</name>
<dbReference type="Pfam" id="PF12741">
    <property type="entry name" value="SusD-like"/>
    <property type="match status" value="1"/>
</dbReference>
<reference evidence="2 3" key="1">
    <citation type="submission" date="2016-10" db="EMBL/GenBank/DDBJ databases">
        <title>Flavobacterium gilvum sp. nov., isolated from stream water.</title>
        <authorList>
            <person name="Shin S.-K."/>
            <person name="Cho Y.-J."/>
            <person name="Yi H."/>
        </authorList>
    </citation>
    <scope>NUCLEOTIDE SEQUENCE [LARGE SCALE GENOMIC DNA]</scope>
    <source>
        <strain evidence="2 3">EM1308</strain>
    </source>
</reference>
<feature type="signal peptide" evidence="1">
    <location>
        <begin position="1"/>
        <end position="22"/>
    </location>
</feature>
<dbReference type="PROSITE" id="PS51257">
    <property type="entry name" value="PROKAR_LIPOPROTEIN"/>
    <property type="match status" value="1"/>
</dbReference>
<dbReference type="EMBL" id="CP017479">
    <property type="protein sequence ID" value="AOW11172.1"/>
    <property type="molecule type" value="Genomic_DNA"/>
</dbReference>
<dbReference type="Gene3D" id="1.25.40.390">
    <property type="match status" value="1"/>
</dbReference>
<evidence type="ECO:0000256" key="1">
    <source>
        <dbReference type="SAM" id="SignalP"/>
    </source>
</evidence>
<dbReference type="KEGG" id="fgl:EM308_17720"/>
<dbReference type="InterPro" id="IPR011990">
    <property type="entry name" value="TPR-like_helical_dom_sf"/>
</dbReference>
<feature type="chain" id="PRO_5042147956" description="SusD/RagB family nutrient-binding outer membrane lipoprotein" evidence="1">
    <location>
        <begin position="23"/>
        <end position="525"/>
    </location>
</feature>
<proteinExistence type="predicted"/>
<organism evidence="2 3">
    <name type="scientific">Flavobacterium gilvum</name>
    <dbReference type="NCBI Taxonomy" id="1492737"/>
    <lineage>
        <taxon>Bacteria</taxon>
        <taxon>Pseudomonadati</taxon>
        <taxon>Bacteroidota</taxon>
        <taxon>Flavobacteriia</taxon>
        <taxon>Flavobacteriales</taxon>
        <taxon>Flavobacteriaceae</taxon>
        <taxon>Flavobacterium</taxon>
    </lineage>
</organism>
<dbReference type="Proteomes" id="UP000175968">
    <property type="component" value="Chromosome"/>
</dbReference>
<dbReference type="RefSeq" id="WP_035635537.1">
    <property type="nucleotide sequence ID" value="NZ_CP017479.1"/>
</dbReference>
<dbReference type="SUPFAM" id="SSF48452">
    <property type="entry name" value="TPR-like"/>
    <property type="match status" value="1"/>
</dbReference>
<dbReference type="InterPro" id="IPR024302">
    <property type="entry name" value="SusD-like"/>
</dbReference>
<evidence type="ECO:0000313" key="3">
    <source>
        <dbReference type="Proteomes" id="UP000175968"/>
    </source>
</evidence>
<sequence>MKKTIKKTIVFLVITSLFVSCTKDFEELNTDKTKLVGLDVASLEYSFSAAENRGIYSYAGQYQLGPGLFSDLQAQYFATTQKNFASDRNVMVANWLNAAWNFFYAAASPQMDVVLEYTKPGGKLQDPMKYAIAKIYRVSMYLPITDNWGAIPYFQAGNGKKEVLYDSQEDIYKDFLKTLKEATAVLSAYNGTGKFFEKGDIIYGGSPAKWLKFGNSMRLRVAMRISKKDPALAKAEAEAAVAAPGGLLISNADNANVSVSPIYTNPLGGYANLGEFRMSSSMESVLKGFNDPRLPKFFAPALNGGAYKGVRNGMTVTQMADPTNSINVTSGINATNVSNSVTAAKDNEGKTPWTIFTAAETYFLLAEGALNGWNMGGTAASFYNAGITASLNQWSITGAEVTTYLAGTSTPIALNDSYNTPAMTDIPVAFAATPDKQREQIGTQKWLAIFPYSSEAWSEVRRTGFPKLYPRLNSDNLDSPASDPLSIRRLPYPAIEAAVNAGGLASGISKLGGPDKSSTKLWWNP</sequence>
<evidence type="ECO:0000313" key="2">
    <source>
        <dbReference type="EMBL" id="AOW11172.1"/>
    </source>
</evidence>
<protein>
    <recommendedName>
        <fullName evidence="4">SusD/RagB family nutrient-binding outer membrane lipoprotein</fullName>
    </recommendedName>
</protein>
<evidence type="ECO:0008006" key="4">
    <source>
        <dbReference type="Google" id="ProtNLM"/>
    </source>
</evidence>
<gene>
    <name evidence="2" type="ORF">EM308_17720</name>
</gene>
<keyword evidence="3" id="KW-1185">Reference proteome</keyword>
<keyword evidence="1" id="KW-0732">Signal</keyword>
<dbReference type="AlphaFoldDB" id="A0AAC9N754"/>